<dbReference type="Pfam" id="PF01594">
    <property type="entry name" value="AI-2E_transport"/>
    <property type="match status" value="1"/>
</dbReference>
<sequence>MATEESKRVPDFAGAVRRALDKIKDARQDKQTTKWKPRKHVAEAPVELEDAAQAVSPTLRVAAAWSWRLLLVGIATAAVLWLLSQLTVVVIPLLIALLLTVLLEPIVRLFPATPLWRTVGTIVALLVGLGLVGGLLYLSSSQIVANIGPLAAKARGGLDDAVDWIANGPLKLDQGQIEEYVRKMQNEIGSFVQSNGSRIASGALAITSSITNIVTSALMVLFCVFFFLKDGRKIWQFFVRCMPKAARNPANEAAIRGWVTISSYARAQMEVAAIDAVGIGISAAVLGVPLALPIAVLVFLGAFIPIVGAIATGAIAVLVALVDQGLTVALLMLIAILVVQQIESNLLQPLLMSNAVSLHPLAVLLAVAAGGFTMGIAGAMFSVPLMAFVNTVVMYLHGYDPFLRLVYDPKRPGGAPGTLDEEIAKSLEPKANNLKQAAEARKKYEGGPGAPKDVDIEVVAAAETQKAVGEDDEASIAQRAQVEQAVRSQLDE</sequence>
<dbReference type="GO" id="GO:0005886">
    <property type="term" value="C:plasma membrane"/>
    <property type="evidence" value="ECO:0007669"/>
    <property type="project" value="UniProtKB-SubCell"/>
</dbReference>
<dbReference type="GO" id="GO:0055085">
    <property type="term" value="P:transmembrane transport"/>
    <property type="evidence" value="ECO:0007669"/>
    <property type="project" value="TreeGrafter"/>
</dbReference>
<evidence type="ECO:0000256" key="2">
    <source>
        <dbReference type="ARBA" id="ARBA00009773"/>
    </source>
</evidence>
<evidence type="ECO:0000256" key="5">
    <source>
        <dbReference type="ARBA" id="ARBA00022692"/>
    </source>
</evidence>
<evidence type="ECO:0000313" key="9">
    <source>
        <dbReference type="EMBL" id="WCE45589.1"/>
    </source>
</evidence>
<reference evidence="9" key="1">
    <citation type="submission" date="2023-01" db="EMBL/GenBank/DDBJ databases">
        <title>Comparative Genomic Analysis of the Clinically-Derived Winkia Strain NY0527 Provides Evidence into the Taxonomic Reassignment of Winkia neuii and Characterizes Their Virulence Traits.</title>
        <authorList>
            <person name="Cai X."/>
            <person name="Peng Y."/>
            <person name="Li M."/>
            <person name="Qiu Y."/>
            <person name="Wang Y."/>
            <person name="Xu L."/>
            <person name="Hou Q."/>
        </authorList>
    </citation>
    <scope>NUCLEOTIDE SEQUENCE</scope>
    <source>
        <strain evidence="9">NY0527</strain>
    </source>
</reference>
<feature type="transmembrane region" description="Helical" evidence="8">
    <location>
        <begin position="326"/>
        <end position="342"/>
    </location>
</feature>
<feature type="transmembrane region" description="Helical" evidence="8">
    <location>
        <begin position="362"/>
        <end position="389"/>
    </location>
</feature>
<dbReference type="InterPro" id="IPR002549">
    <property type="entry name" value="AI-2E-like"/>
</dbReference>
<dbReference type="AlphaFoldDB" id="A0AB38XN09"/>
<evidence type="ECO:0000256" key="7">
    <source>
        <dbReference type="ARBA" id="ARBA00023136"/>
    </source>
</evidence>
<keyword evidence="6 8" id="KW-1133">Transmembrane helix</keyword>
<gene>
    <name evidence="9" type="ORF">PIG85_08005</name>
</gene>
<dbReference type="PANTHER" id="PTHR21716">
    <property type="entry name" value="TRANSMEMBRANE PROTEIN"/>
    <property type="match status" value="1"/>
</dbReference>
<comment type="similarity">
    <text evidence="2">Belongs to the autoinducer-2 exporter (AI-2E) (TC 2.A.86) family.</text>
</comment>
<dbReference type="KEGG" id="wne:PIG85_08005"/>
<feature type="transmembrane region" description="Helical" evidence="8">
    <location>
        <begin position="271"/>
        <end position="292"/>
    </location>
</feature>
<name>A0AB38XN09_9ACTO</name>
<proteinExistence type="inferred from homology"/>
<feature type="transmembrane region" description="Helical" evidence="8">
    <location>
        <begin position="298"/>
        <end position="319"/>
    </location>
</feature>
<evidence type="ECO:0000256" key="4">
    <source>
        <dbReference type="ARBA" id="ARBA00022475"/>
    </source>
</evidence>
<keyword evidence="4" id="KW-1003">Cell membrane</keyword>
<dbReference type="EMBL" id="CP116394">
    <property type="protein sequence ID" value="WCE45589.1"/>
    <property type="molecule type" value="Genomic_DNA"/>
</dbReference>
<feature type="transmembrane region" description="Helical" evidence="8">
    <location>
        <begin position="119"/>
        <end position="138"/>
    </location>
</feature>
<evidence type="ECO:0000313" key="10">
    <source>
        <dbReference type="Proteomes" id="UP001211044"/>
    </source>
</evidence>
<evidence type="ECO:0000256" key="1">
    <source>
        <dbReference type="ARBA" id="ARBA00004651"/>
    </source>
</evidence>
<evidence type="ECO:0000256" key="8">
    <source>
        <dbReference type="SAM" id="Phobius"/>
    </source>
</evidence>
<keyword evidence="7 8" id="KW-0472">Membrane</keyword>
<evidence type="ECO:0000256" key="6">
    <source>
        <dbReference type="ARBA" id="ARBA00022989"/>
    </source>
</evidence>
<dbReference type="PANTHER" id="PTHR21716:SF53">
    <property type="entry name" value="PERMEASE PERM-RELATED"/>
    <property type="match status" value="1"/>
</dbReference>
<comment type="subcellular location">
    <subcellularLocation>
        <location evidence="1">Cell membrane</location>
        <topology evidence="1">Multi-pass membrane protein</topology>
    </subcellularLocation>
</comment>
<feature type="transmembrane region" description="Helical" evidence="8">
    <location>
        <begin position="65"/>
        <end position="83"/>
    </location>
</feature>
<accession>A0AB38XN09</accession>
<feature type="transmembrane region" description="Helical" evidence="8">
    <location>
        <begin position="89"/>
        <end position="107"/>
    </location>
</feature>
<evidence type="ECO:0000256" key="3">
    <source>
        <dbReference type="ARBA" id="ARBA00022448"/>
    </source>
</evidence>
<protein>
    <submittedName>
        <fullName evidence="9">AI-2E family transporter</fullName>
    </submittedName>
</protein>
<organism evidence="9 10">
    <name type="scientific">Winkia neuii subsp. anitrata</name>
    <dbReference type="NCBI Taxonomy" id="29318"/>
    <lineage>
        <taxon>Bacteria</taxon>
        <taxon>Bacillati</taxon>
        <taxon>Actinomycetota</taxon>
        <taxon>Actinomycetes</taxon>
        <taxon>Actinomycetales</taxon>
        <taxon>Actinomycetaceae</taxon>
        <taxon>Winkia</taxon>
    </lineage>
</organism>
<dbReference type="Proteomes" id="UP001211044">
    <property type="component" value="Chromosome"/>
</dbReference>
<feature type="transmembrane region" description="Helical" evidence="8">
    <location>
        <begin position="199"/>
        <end position="228"/>
    </location>
</feature>
<dbReference type="RefSeq" id="WP_101485965.1">
    <property type="nucleotide sequence ID" value="NZ_CP116394.1"/>
</dbReference>
<keyword evidence="3" id="KW-0813">Transport</keyword>
<keyword evidence="5 8" id="KW-0812">Transmembrane</keyword>